<reference evidence="8" key="1">
    <citation type="submission" date="2017-04" db="EMBL/GenBank/DDBJ databases">
        <authorList>
            <person name="Bumgarner R.E."/>
            <person name="Fredricks D.N."/>
            <person name="Srinivasan S."/>
        </authorList>
    </citation>
    <scope>NUCLEOTIDE SEQUENCE [LARGE SCALE GENOMIC DNA]</scope>
    <source>
        <strain evidence="8">KA00405</strain>
    </source>
</reference>
<dbReference type="PANTHER" id="PTHR12994:SF17">
    <property type="entry name" value="LD30995P"/>
    <property type="match status" value="1"/>
</dbReference>
<dbReference type="PANTHER" id="PTHR12994">
    <property type="entry name" value="SECERNIN"/>
    <property type="match status" value="1"/>
</dbReference>
<dbReference type="GO" id="GO:0016805">
    <property type="term" value="F:dipeptidase activity"/>
    <property type="evidence" value="ECO:0007669"/>
    <property type="project" value="UniProtKB-KW"/>
</dbReference>
<name>A0A2J8B0R4_9FIRM</name>
<dbReference type="RefSeq" id="WP_102892602.1">
    <property type="nucleotide sequence ID" value="NZ_NBZD01000003.1"/>
</dbReference>
<evidence type="ECO:0000256" key="3">
    <source>
        <dbReference type="ARBA" id="ARBA00022670"/>
    </source>
</evidence>
<accession>A0A2J8B0R4</accession>
<dbReference type="Pfam" id="PF03577">
    <property type="entry name" value="Peptidase_C69"/>
    <property type="match status" value="1"/>
</dbReference>
<dbReference type="NCBIfam" id="NF033678">
    <property type="entry name" value="C69_fam_dipept"/>
    <property type="match status" value="1"/>
</dbReference>
<organism evidence="7 8">
    <name type="scientific">Mageeibacillus indolicus</name>
    <dbReference type="NCBI Taxonomy" id="884684"/>
    <lineage>
        <taxon>Bacteria</taxon>
        <taxon>Bacillati</taxon>
        <taxon>Bacillota</taxon>
        <taxon>Clostridia</taxon>
        <taxon>Eubacteriales</taxon>
        <taxon>Oscillospiraceae</taxon>
        <taxon>Mageeibacillus</taxon>
    </lineage>
</organism>
<evidence type="ECO:0000256" key="4">
    <source>
        <dbReference type="ARBA" id="ARBA00022801"/>
    </source>
</evidence>
<evidence type="ECO:0000256" key="2">
    <source>
        <dbReference type="ARBA" id="ARBA00007225"/>
    </source>
</evidence>
<dbReference type="GO" id="GO:0070004">
    <property type="term" value="F:cysteine-type exopeptidase activity"/>
    <property type="evidence" value="ECO:0007669"/>
    <property type="project" value="InterPro"/>
</dbReference>
<evidence type="ECO:0000256" key="1">
    <source>
        <dbReference type="ARBA" id="ARBA00001670"/>
    </source>
</evidence>
<evidence type="ECO:0000313" key="7">
    <source>
        <dbReference type="EMBL" id="PNH18368.1"/>
    </source>
</evidence>
<dbReference type="InterPro" id="IPR047804">
    <property type="entry name" value="C69_dipept_A-like"/>
</dbReference>
<dbReference type="EMBL" id="NBZD01000003">
    <property type="protein sequence ID" value="PNH18368.1"/>
    <property type="molecule type" value="Genomic_DNA"/>
</dbReference>
<protein>
    <recommendedName>
        <fullName evidence="6">Dipeptidase</fullName>
        <ecNumber evidence="6">3.4.-.-</ecNumber>
    </recommendedName>
</protein>
<dbReference type="Proteomes" id="UP000236394">
    <property type="component" value="Unassembled WGS sequence"/>
</dbReference>
<gene>
    <name evidence="7" type="ORF">B7R76_05860</name>
</gene>
<evidence type="ECO:0000256" key="6">
    <source>
        <dbReference type="RuleBase" id="RU364089"/>
    </source>
</evidence>
<keyword evidence="5 6" id="KW-0224">Dipeptidase</keyword>
<dbReference type="AlphaFoldDB" id="A0A2J8B0R4"/>
<evidence type="ECO:0000256" key="5">
    <source>
        <dbReference type="ARBA" id="ARBA00022997"/>
    </source>
</evidence>
<dbReference type="InterPro" id="IPR005322">
    <property type="entry name" value="Peptidase_C69"/>
</dbReference>
<keyword evidence="4 6" id="KW-0378">Hydrolase</keyword>
<comment type="caution">
    <text evidence="7">The sequence shown here is derived from an EMBL/GenBank/DDBJ whole genome shotgun (WGS) entry which is preliminary data.</text>
</comment>
<keyword evidence="3 6" id="KW-0645">Protease</keyword>
<dbReference type="GO" id="GO:0006508">
    <property type="term" value="P:proteolysis"/>
    <property type="evidence" value="ECO:0007669"/>
    <property type="project" value="UniProtKB-KW"/>
</dbReference>
<dbReference type="EC" id="3.4.-.-" evidence="6"/>
<comment type="similarity">
    <text evidence="2 6">Belongs to the peptidase C69 family.</text>
</comment>
<proteinExistence type="inferred from homology"/>
<evidence type="ECO:0000313" key="8">
    <source>
        <dbReference type="Proteomes" id="UP000236394"/>
    </source>
</evidence>
<sequence length="491" mass="55191">MCTTFLVGKKASYDGSTLAARIEDSANGMFKAKKFIVVEPKDQPVHYKSVRTDCEITLPANPLRYTCLPNVKKWRGVWGACGINSKNVTMTATETTTTNDRVLGADPLIPYVEGVLKNGGIGEEDFIVIVLPYITSAREGVERLGALIEKYGTYESNAVVFQDVDEIWWFESIGGHHWLARRVPDDCYVVGPNQFGVDSFDFTDAYGAKEFHMCAADLQEFVQANHLDCTMEGDFDPRAAFGSDSEADHVYNTPRAWVMHRKFNGNTYDFDSADTLWHPESNKLPWAMRPEHKLTIADVKDIMSNHYEGTPFDPYSRHGDTSRAGCYRPIGINRNDVLAITQIRPYLPEEIRAVEWLAFGCNVFNAIVPFYGNVNATPEYLANTTLEPTTENFYWVNRIIATICDPHFGETKSTVETYQEDVLATGNALLKKYDEAFLADKSKIADVAAFLQAANTEMADYLKQRTTKYLDDVLFTASALMKNTFARSDAR</sequence>
<comment type="catalytic activity">
    <reaction evidence="1">
        <text>an L-aminoacyl-L-amino acid + H2O = 2 an L-alpha-amino acid</text>
        <dbReference type="Rhea" id="RHEA:48940"/>
        <dbReference type="ChEBI" id="CHEBI:15377"/>
        <dbReference type="ChEBI" id="CHEBI:59869"/>
        <dbReference type="ChEBI" id="CHEBI:77460"/>
        <dbReference type="EC" id="3.4.13.19"/>
    </reaction>
</comment>